<protein>
    <submittedName>
        <fullName evidence="1">Uncharacterized protein</fullName>
    </submittedName>
</protein>
<keyword evidence="2" id="KW-1185">Reference proteome</keyword>
<evidence type="ECO:0000313" key="1">
    <source>
        <dbReference type="EMBL" id="KAF9649414.1"/>
    </source>
</evidence>
<accession>A0ACB6ZIL1</accession>
<reference evidence="1" key="1">
    <citation type="submission" date="2019-10" db="EMBL/GenBank/DDBJ databases">
        <authorList>
            <consortium name="DOE Joint Genome Institute"/>
            <person name="Kuo A."/>
            <person name="Miyauchi S."/>
            <person name="Kiss E."/>
            <person name="Drula E."/>
            <person name="Kohler A."/>
            <person name="Sanchez-Garcia M."/>
            <person name="Andreopoulos B."/>
            <person name="Barry K.W."/>
            <person name="Bonito G."/>
            <person name="Buee M."/>
            <person name="Carver A."/>
            <person name="Chen C."/>
            <person name="Cichocki N."/>
            <person name="Clum A."/>
            <person name="Culley D."/>
            <person name="Crous P.W."/>
            <person name="Fauchery L."/>
            <person name="Girlanda M."/>
            <person name="Hayes R."/>
            <person name="Keri Z."/>
            <person name="Labutti K."/>
            <person name="Lipzen A."/>
            <person name="Lombard V."/>
            <person name="Magnuson J."/>
            <person name="Maillard F."/>
            <person name="Morin E."/>
            <person name="Murat C."/>
            <person name="Nolan M."/>
            <person name="Ohm R."/>
            <person name="Pangilinan J."/>
            <person name="Pereira M."/>
            <person name="Perotto S."/>
            <person name="Peter M."/>
            <person name="Riley R."/>
            <person name="Sitrit Y."/>
            <person name="Stielow B."/>
            <person name="Szollosi G."/>
            <person name="Zifcakova L."/>
            <person name="Stursova M."/>
            <person name="Spatafora J.W."/>
            <person name="Tedersoo L."/>
            <person name="Vaario L.-M."/>
            <person name="Yamada A."/>
            <person name="Yan M."/>
            <person name="Wang P."/>
            <person name="Xu J."/>
            <person name="Bruns T."/>
            <person name="Baldrian P."/>
            <person name="Vilgalys R."/>
            <person name="Henrissat B."/>
            <person name="Grigoriev I.V."/>
            <person name="Hibbett D."/>
            <person name="Nagy L.G."/>
            <person name="Martin F.M."/>
        </authorList>
    </citation>
    <scope>NUCLEOTIDE SEQUENCE</scope>
    <source>
        <strain evidence="1">P2</strain>
    </source>
</reference>
<evidence type="ECO:0000313" key="2">
    <source>
        <dbReference type="Proteomes" id="UP000886501"/>
    </source>
</evidence>
<dbReference type="Proteomes" id="UP000886501">
    <property type="component" value="Unassembled WGS sequence"/>
</dbReference>
<gene>
    <name evidence="1" type="ORF">BDM02DRAFT_3128376</name>
</gene>
<reference evidence="1" key="2">
    <citation type="journal article" date="2020" name="Nat. Commun.">
        <title>Large-scale genome sequencing of mycorrhizal fungi provides insights into the early evolution of symbiotic traits.</title>
        <authorList>
            <person name="Miyauchi S."/>
            <person name="Kiss E."/>
            <person name="Kuo A."/>
            <person name="Drula E."/>
            <person name="Kohler A."/>
            <person name="Sanchez-Garcia M."/>
            <person name="Morin E."/>
            <person name="Andreopoulos B."/>
            <person name="Barry K.W."/>
            <person name="Bonito G."/>
            <person name="Buee M."/>
            <person name="Carver A."/>
            <person name="Chen C."/>
            <person name="Cichocki N."/>
            <person name="Clum A."/>
            <person name="Culley D."/>
            <person name="Crous P.W."/>
            <person name="Fauchery L."/>
            <person name="Girlanda M."/>
            <person name="Hayes R.D."/>
            <person name="Keri Z."/>
            <person name="LaButti K."/>
            <person name="Lipzen A."/>
            <person name="Lombard V."/>
            <person name="Magnuson J."/>
            <person name="Maillard F."/>
            <person name="Murat C."/>
            <person name="Nolan M."/>
            <person name="Ohm R.A."/>
            <person name="Pangilinan J."/>
            <person name="Pereira M.F."/>
            <person name="Perotto S."/>
            <person name="Peter M."/>
            <person name="Pfister S."/>
            <person name="Riley R."/>
            <person name="Sitrit Y."/>
            <person name="Stielow J.B."/>
            <person name="Szollosi G."/>
            <person name="Zifcakova L."/>
            <person name="Stursova M."/>
            <person name="Spatafora J.W."/>
            <person name="Tedersoo L."/>
            <person name="Vaario L.M."/>
            <person name="Yamada A."/>
            <person name="Yan M."/>
            <person name="Wang P."/>
            <person name="Xu J."/>
            <person name="Bruns T."/>
            <person name="Baldrian P."/>
            <person name="Vilgalys R."/>
            <person name="Dunand C."/>
            <person name="Henrissat B."/>
            <person name="Grigoriev I.V."/>
            <person name="Hibbett D."/>
            <person name="Nagy L.G."/>
            <person name="Martin F.M."/>
        </authorList>
    </citation>
    <scope>NUCLEOTIDE SEQUENCE</scope>
    <source>
        <strain evidence="1">P2</strain>
    </source>
</reference>
<comment type="caution">
    <text evidence="1">The sequence shown here is derived from an EMBL/GenBank/DDBJ whole genome shotgun (WGS) entry which is preliminary data.</text>
</comment>
<organism evidence="1 2">
    <name type="scientific">Thelephora ganbajun</name>
    <name type="common">Ganba fungus</name>
    <dbReference type="NCBI Taxonomy" id="370292"/>
    <lineage>
        <taxon>Eukaryota</taxon>
        <taxon>Fungi</taxon>
        <taxon>Dikarya</taxon>
        <taxon>Basidiomycota</taxon>
        <taxon>Agaricomycotina</taxon>
        <taxon>Agaricomycetes</taxon>
        <taxon>Thelephorales</taxon>
        <taxon>Thelephoraceae</taxon>
        <taxon>Thelephora</taxon>
    </lineage>
</organism>
<dbReference type="EMBL" id="MU117998">
    <property type="protein sequence ID" value="KAF9649414.1"/>
    <property type="molecule type" value="Genomic_DNA"/>
</dbReference>
<name>A0ACB6ZIL1_THEGA</name>
<proteinExistence type="predicted"/>
<sequence>MSNYHCDCLERCDDLYEGTREELGTPYIQVDVYLGPLEDRSHCYQKAYKGAECAILTLHIKKLLGRVFEERETDVRYIYAEIEKVSTVERYVSRRSSLIASSQAKNITWDPEGAGNHDPRLSLSLHIAGIKSRLFPAVPVPFASVGSLLLALLKHPPSFVDVIFKPTSVNQAYTGKTPWDITMMMFRPSIACKQGRNTQPQLSFIPRARRGDTGGPYGLRRVVTSIGVIVVDPLVSHNFIHNIGIVAKASGRGQVIQPQPRAPEGDKADTNARVNDGEGETVAAGMVVVARVVHVRESHAVATSDFADATGDIPCLEREAGSGTKPIPTPKPSGFIGHHHMLPDSFTTGDGDVILRAGPVSGIRHDFRVHKLVLSLASRVFKDLFQAAQPDDSQKDLLPVVTITDPPESVDLLLRFIYPGLVPPTITDLPVLSALLTIADKYDVPTISPVVKRWLADKEILGNDPFGVYVVARHWGFSDEAKGAARGLTLAKIAKSPYSKDPQNIAKEDFLRLLWFMQKREAAAKKVIRTFLVTWNHDPDLGPLACGRHSGEQARKFYEGLAEVVVSDFDVDPCLDGKEMVMALMRAPDPPQIGFCGDGNWPPELEAFHTHCPLRTSSMVSVLSVLALELERICVQYLSKAMDGTCPV</sequence>